<dbReference type="OrthoDB" id="2940156at2"/>
<feature type="transmembrane region" description="Helical" evidence="1">
    <location>
        <begin position="7"/>
        <end position="28"/>
    </location>
</feature>
<dbReference type="AlphaFoldDB" id="A0A5D4NYW1"/>
<accession>A0A5D4NYW1</accession>
<proteinExistence type="predicted"/>
<sequence>MLVGQILYVLGIAFVFFSIVLMVMNLILDGGGGVVIPLFALLNGLIAMGVGDIVIDLNYKKKLEKNKNSI</sequence>
<keyword evidence="1" id="KW-0812">Transmembrane</keyword>
<evidence type="ECO:0000313" key="3">
    <source>
        <dbReference type="Proteomes" id="UP000322267"/>
    </source>
</evidence>
<evidence type="ECO:0000313" key="2">
    <source>
        <dbReference type="EMBL" id="TYS19039.1"/>
    </source>
</evidence>
<gene>
    <name evidence="2" type="ORF">FZC78_06010</name>
</gene>
<dbReference type="RefSeq" id="WP_148938712.1">
    <property type="nucleotide sequence ID" value="NZ_VTEI01000002.1"/>
</dbReference>
<feature type="transmembrane region" description="Helical" evidence="1">
    <location>
        <begin position="34"/>
        <end position="55"/>
    </location>
</feature>
<keyword evidence="1" id="KW-1133">Transmembrane helix</keyword>
<comment type="caution">
    <text evidence="2">The sequence shown here is derived from an EMBL/GenBank/DDBJ whole genome shotgun (WGS) entry which is preliminary data.</text>
</comment>
<keyword evidence="1" id="KW-0472">Membrane</keyword>
<evidence type="ECO:0000256" key="1">
    <source>
        <dbReference type="SAM" id="Phobius"/>
    </source>
</evidence>
<reference evidence="2 3" key="1">
    <citation type="submission" date="2019-08" db="EMBL/GenBank/DDBJ databases">
        <title>Bacillus genomes from the desert of Cuatro Cienegas, Coahuila.</title>
        <authorList>
            <person name="Olmedo-Alvarez G."/>
        </authorList>
    </citation>
    <scope>NUCLEOTIDE SEQUENCE [LARGE SCALE GENOMIC DNA]</scope>
    <source>
        <strain evidence="2 3">CH34_1T</strain>
    </source>
</reference>
<dbReference type="EMBL" id="VTEI01000002">
    <property type="protein sequence ID" value="TYS19039.1"/>
    <property type="molecule type" value="Genomic_DNA"/>
</dbReference>
<organism evidence="2 3">
    <name type="scientific">Rossellomorea vietnamensis</name>
    <dbReference type="NCBI Taxonomy" id="218284"/>
    <lineage>
        <taxon>Bacteria</taxon>
        <taxon>Bacillati</taxon>
        <taxon>Bacillota</taxon>
        <taxon>Bacilli</taxon>
        <taxon>Bacillales</taxon>
        <taxon>Bacillaceae</taxon>
        <taxon>Rossellomorea</taxon>
    </lineage>
</organism>
<protein>
    <submittedName>
        <fullName evidence="2">Uncharacterized protein</fullName>
    </submittedName>
</protein>
<dbReference type="Proteomes" id="UP000322267">
    <property type="component" value="Unassembled WGS sequence"/>
</dbReference>
<name>A0A5D4NYW1_9BACI</name>